<feature type="region of interest" description="Disordered" evidence="1">
    <location>
        <begin position="157"/>
        <end position="219"/>
    </location>
</feature>
<evidence type="ECO:0000256" key="1">
    <source>
        <dbReference type="SAM" id="MobiDB-lite"/>
    </source>
</evidence>
<comment type="caution">
    <text evidence="2">The sequence shown here is derived from an EMBL/GenBank/DDBJ whole genome shotgun (WGS) entry which is preliminary data.</text>
</comment>
<dbReference type="PANTHER" id="PTHR37549:SF1">
    <property type="entry name" value="LIPOPROTEIN LPRI"/>
    <property type="match status" value="1"/>
</dbReference>
<dbReference type="AlphaFoldDB" id="A0A418PYM2"/>
<feature type="compositionally biased region" description="Low complexity" evidence="1">
    <location>
        <begin position="157"/>
        <end position="172"/>
    </location>
</feature>
<sequence length="305" mass="33054">MIAGLFILVLGILLIRERGSASEQRAEKPTASGAGGDVEQRCASQQTYDRIKLELFRRAVETRGSGREPFDRLSTYSVARMERPLLTDYDKELGTVRCSGRLSLDLPPGVAVVGGRRALSADIDYLLQPAADGSGDVVMLEGADPIIIPLATLAPTSSGPALPSSSAPAAIPGESVTRSSEVLAPQSSQTPAQEPAPPIPATRENAQAERPAMTSRPSFNCRYARTRSEIAVCSDGRLAALDREMAAQYLRAIANADARERRLLTSTRDQFLRHRDRCTSEACIAQSYRGRMRQISDIEASRLRN</sequence>
<gene>
    <name evidence="2" type="ORF">D3M59_11330</name>
</gene>
<dbReference type="GO" id="GO:0005576">
    <property type="term" value="C:extracellular region"/>
    <property type="evidence" value="ECO:0007669"/>
    <property type="project" value="TreeGrafter"/>
</dbReference>
<feature type="region of interest" description="Disordered" evidence="1">
    <location>
        <begin position="23"/>
        <end position="42"/>
    </location>
</feature>
<name>A0A418PYM2_9SPHN</name>
<reference evidence="2 3" key="1">
    <citation type="submission" date="2018-09" db="EMBL/GenBank/DDBJ databases">
        <title>Sphingomonas sp. DAC4.</title>
        <authorList>
            <person name="Seo T."/>
        </authorList>
    </citation>
    <scope>NUCLEOTIDE SEQUENCE [LARGE SCALE GENOMIC DNA]</scope>
    <source>
        <strain evidence="2 3">DAC4</strain>
    </source>
</reference>
<evidence type="ECO:0008006" key="4">
    <source>
        <dbReference type="Google" id="ProtNLM"/>
    </source>
</evidence>
<feature type="compositionally biased region" description="Polar residues" evidence="1">
    <location>
        <begin position="176"/>
        <end position="192"/>
    </location>
</feature>
<evidence type="ECO:0000313" key="2">
    <source>
        <dbReference type="EMBL" id="RIX27133.1"/>
    </source>
</evidence>
<organism evidence="2 3">
    <name type="scientific">Sphingomonas edaphi</name>
    <dbReference type="NCBI Taxonomy" id="2315689"/>
    <lineage>
        <taxon>Bacteria</taxon>
        <taxon>Pseudomonadati</taxon>
        <taxon>Pseudomonadota</taxon>
        <taxon>Alphaproteobacteria</taxon>
        <taxon>Sphingomonadales</taxon>
        <taxon>Sphingomonadaceae</taxon>
        <taxon>Sphingomonas</taxon>
    </lineage>
</organism>
<accession>A0A418PYM2</accession>
<proteinExistence type="predicted"/>
<protein>
    <recommendedName>
        <fullName evidence="4">DUF1311 domain-containing protein</fullName>
    </recommendedName>
</protein>
<dbReference type="InterPro" id="IPR052755">
    <property type="entry name" value="Lysozyme_Inhibitor_LprI"/>
</dbReference>
<dbReference type="EMBL" id="QXTF01000004">
    <property type="protein sequence ID" value="RIX27133.1"/>
    <property type="molecule type" value="Genomic_DNA"/>
</dbReference>
<keyword evidence="3" id="KW-1185">Reference proteome</keyword>
<dbReference type="PANTHER" id="PTHR37549">
    <property type="entry name" value="LIPOPROTEIN LPRI"/>
    <property type="match status" value="1"/>
</dbReference>
<dbReference type="Proteomes" id="UP000285023">
    <property type="component" value="Unassembled WGS sequence"/>
</dbReference>
<evidence type="ECO:0000313" key="3">
    <source>
        <dbReference type="Proteomes" id="UP000285023"/>
    </source>
</evidence>